<name>A0ABQ3Y189_9ACTN</name>
<reference evidence="1 2" key="1">
    <citation type="submission" date="2021-01" db="EMBL/GenBank/DDBJ databases">
        <title>Whole genome shotgun sequence of Actinoplanes deccanensis NBRC 13994.</title>
        <authorList>
            <person name="Komaki H."/>
            <person name="Tamura T."/>
        </authorList>
    </citation>
    <scope>NUCLEOTIDE SEQUENCE [LARGE SCALE GENOMIC DNA]</scope>
    <source>
        <strain evidence="1 2">NBRC 13994</strain>
    </source>
</reference>
<organism evidence="1 2">
    <name type="scientific">Paractinoplanes deccanensis</name>
    <dbReference type="NCBI Taxonomy" id="113561"/>
    <lineage>
        <taxon>Bacteria</taxon>
        <taxon>Bacillati</taxon>
        <taxon>Actinomycetota</taxon>
        <taxon>Actinomycetes</taxon>
        <taxon>Micromonosporales</taxon>
        <taxon>Micromonosporaceae</taxon>
        <taxon>Paractinoplanes</taxon>
    </lineage>
</organism>
<proteinExistence type="predicted"/>
<comment type="caution">
    <text evidence="1">The sequence shown here is derived from an EMBL/GenBank/DDBJ whole genome shotgun (WGS) entry which is preliminary data.</text>
</comment>
<protein>
    <submittedName>
        <fullName evidence="1">Uncharacterized protein</fullName>
    </submittedName>
</protein>
<dbReference type="EMBL" id="BOMI01000037">
    <property type="protein sequence ID" value="GID73752.1"/>
    <property type="molecule type" value="Genomic_DNA"/>
</dbReference>
<accession>A0ABQ3Y189</accession>
<evidence type="ECO:0000313" key="1">
    <source>
        <dbReference type="EMBL" id="GID73752.1"/>
    </source>
</evidence>
<keyword evidence="2" id="KW-1185">Reference proteome</keyword>
<gene>
    <name evidence="1" type="ORF">Ade02nite_23930</name>
</gene>
<evidence type="ECO:0000313" key="2">
    <source>
        <dbReference type="Proteomes" id="UP000609879"/>
    </source>
</evidence>
<sequence length="127" mass="14529">MRKIVQDRTNFCSVRQKFRSSLRSANRPVHGEFGLARREAEASADFADEPLVAWAGSTSLWTGFWRSDPRPILLARPCRPMSIPFLWFDTERCGRHYPLDGNPHTFPGRMLAYCAERGIRTRVSTGT</sequence>
<dbReference type="Proteomes" id="UP000609879">
    <property type="component" value="Unassembled WGS sequence"/>
</dbReference>